<evidence type="ECO:0000259" key="10">
    <source>
        <dbReference type="PROSITE" id="PS50110"/>
    </source>
</evidence>
<evidence type="ECO:0000256" key="1">
    <source>
        <dbReference type="ARBA" id="ARBA00004496"/>
    </source>
</evidence>
<keyword evidence="4" id="KW-0902">Two-component regulatory system</keyword>
<dbReference type="Proteomes" id="UP001203665">
    <property type="component" value="Unassembled WGS sequence"/>
</dbReference>
<evidence type="ECO:0000256" key="2">
    <source>
        <dbReference type="ARBA" id="ARBA00022490"/>
    </source>
</evidence>
<dbReference type="PANTHER" id="PTHR45526:SF1">
    <property type="entry name" value="TRANSCRIPTIONAL REGULATORY PROTEIN DCUR-RELATED"/>
    <property type="match status" value="1"/>
</dbReference>
<keyword evidence="6" id="KW-0238">DNA-binding</keyword>
<reference evidence="11" key="1">
    <citation type="submission" date="2022-06" db="EMBL/GenBank/DDBJ databases">
        <title>Alkalicoccobacillus porphyridii sp. nov., isolated from a marine red alga, Porphyridium purpureum and reclassification of Shouchella plakortidis and Shouchella gibsonii as Alkalicoccobacillus plakortidis comb. nov. and Alkalicoccobacillus gibsonii comb. nov.</title>
        <authorList>
            <person name="Kim K.H."/>
            <person name="Lee J.K."/>
            <person name="Han D.M."/>
            <person name="Baek J.H."/>
            <person name="Jeon C.O."/>
        </authorList>
    </citation>
    <scope>NUCLEOTIDE SEQUENCE</scope>
    <source>
        <strain evidence="11">DSM 19153</strain>
    </source>
</reference>
<dbReference type="CDD" id="cd19925">
    <property type="entry name" value="REC_citrate_TCS"/>
    <property type="match status" value="1"/>
</dbReference>
<evidence type="ECO:0000313" key="12">
    <source>
        <dbReference type="Proteomes" id="UP001203665"/>
    </source>
</evidence>
<comment type="caution">
    <text evidence="11">The sequence shown here is derived from an EMBL/GenBank/DDBJ whole genome shotgun (WGS) entry which is preliminary data.</text>
</comment>
<protein>
    <submittedName>
        <fullName evidence="11">Response regulator</fullName>
    </submittedName>
</protein>
<feature type="modified residue" description="4-aspartylphosphate" evidence="9">
    <location>
        <position position="54"/>
    </location>
</feature>
<keyword evidence="2" id="KW-0963">Cytoplasm</keyword>
<evidence type="ECO:0000313" key="11">
    <source>
        <dbReference type="EMBL" id="MCM2675391.1"/>
    </source>
</evidence>
<keyword evidence="8" id="KW-0804">Transcription</keyword>
<accession>A0ABT0XHK4</accession>
<name>A0ABT0XHK4_9BACI</name>
<dbReference type="RefSeq" id="WP_251605999.1">
    <property type="nucleotide sequence ID" value="NZ_JAMQJY010000001.1"/>
</dbReference>
<dbReference type="SMART" id="SM00448">
    <property type="entry name" value="REC"/>
    <property type="match status" value="1"/>
</dbReference>
<dbReference type="PROSITE" id="PS50110">
    <property type="entry name" value="RESPONSE_REGULATORY"/>
    <property type="match status" value="1"/>
</dbReference>
<evidence type="ECO:0000256" key="7">
    <source>
        <dbReference type="ARBA" id="ARBA00023159"/>
    </source>
</evidence>
<evidence type="ECO:0000256" key="3">
    <source>
        <dbReference type="ARBA" id="ARBA00022553"/>
    </source>
</evidence>
<dbReference type="Gene3D" id="1.10.10.10">
    <property type="entry name" value="Winged helix-like DNA-binding domain superfamily/Winged helix DNA-binding domain"/>
    <property type="match status" value="1"/>
</dbReference>
<evidence type="ECO:0000256" key="9">
    <source>
        <dbReference type="PROSITE-ProRule" id="PRU00169"/>
    </source>
</evidence>
<evidence type="ECO:0000256" key="8">
    <source>
        <dbReference type="ARBA" id="ARBA00023163"/>
    </source>
</evidence>
<dbReference type="InterPro" id="IPR024187">
    <property type="entry name" value="Sig_transdc_resp-reg_cit/mal"/>
</dbReference>
<keyword evidence="7" id="KW-0010">Activator</keyword>
<keyword evidence="5" id="KW-0805">Transcription regulation</keyword>
<proteinExistence type="predicted"/>
<dbReference type="PIRSF" id="PIRSF006171">
    <property type="entry name" value="RR_citrat_malat"/>
    <property type="match status" value="1"/>
</dbReference>
<dbReference type="Gene3D" id="3.40.50.2300">
    <property type="match status" value="1"/>
</dbReference>
<dbReference type="InterPro" id="IPR011006">
    <property type="entry name" value="CheY-like_superfamily"/>
</dbReference>
<feature type="domain" description="Response regulatory" evidence="10">
    <location>
        <begin position="3"/>
        <end position="119"/>
    </location>
</feature>
<keyword evidence="12" id="KW-1185">Reference proteome</keyword>
<dbReference type="InterPro" id="IPR051271">
    <property type="entry name" value="2C-system_Tx_regulators"/>
</dbReference>
<keyword evidence="3 9" id="KW-0597">Phosphoprotein</keyword>
<dbReference type="InterPro" id="IPR036388">
    <property type="entry name" value="WH-like_DNA-bd_sf"/>
</dbReference>
<gene>
    <name evidence="11" type="ORF">NDM98_07750</name>
</gene>
<organism evidence="11 12">
    <name type="scientific">Alkalicoccobacillus plakortidis</name>
    <dbReference type="NCBI Taxonomy" id="444060"/>
    <lineage>
        <taxon>Bacteria</taxon>
        <taxon>Bacillati</taxon>
        <taxon>Bacillota</taxon>
        <taxon>Bacilli</taxon>
        <taxon>Bacillales</taxon>
        <taxon>Bacillaceae</taxon>
        <taxon>Alkalicoccobacillus</taxon>
    </lineage>
</organism>
<dbReference type="EMBL" id="JAMQJY010000001">
    <property type="protein sequence ID" value="MCM2675391.1"/>
    <property type="molecule type" value="Genomic_DNA"/>
</dbReference>
<sequence>MIYVLIVEDDPMVADLNKRYIEMSEGFSLVGIASGIEKAWEIIENEKVDLILLDIYMPGKSGIELLKRIRRKDLAVDVMMISAASESDTISKVLRHGAVDYLIKPFTFDRFQHALQMYNKRMNQTKQSDVLNQQELDHLMQNASAHIEKPSLPKGLTRSTLQVVWKAIKNRGDATFSTEDIANDTNISQVSIRKYLKLLEDSEVLSVNMVYGSVGRPVFRYTCSIRADELIEPFL</sequence>
<evidence type="ECO:0000256" key="5">
    <source>
        <dbReference type="ARBA" id="ARBA00023015"/>
    </source>
</evidence>
<dbReference type="Pfam" id="PF00072">
    <property type="entry name" value="Response_reg"/>
    <property type="match status" value="1"/>
</dbReference>
<evidence type="ECO:0000256" key="4">
    <source>
        <dbReference type="ARBA" id="ARBA00023012"/>
    </source>
</evidence>
<dbReference type="SUPFAM" id="SSF52172">
    <property type="entry name" value="CheY-like"/>
    <property type="match status" value="1"/>
</dbReference>
<evidence type="ECO:0000256" key="6">
    <source>
        <dbReference type="ARBA" id="ARBA00023125"/>
    </source>
</evidence>
<dbReference type="InterPro" id="IPR001789">
    <property type="entry name" value="Sig_transdc_resp-reg_receiver"/>
</dbReference>
<dbReference type="PANTHER" id="PTHR45526">
    <property type="entry name" value="TRANSCRIPTIONAL REGULATORY PROTEIN DPIA"/>
    <property type="match status" value="1"/>
</dbReference>
<comment type="subcellular location">
    <subcellularLocation>
        <location evidence="1">Cytoplasm</location>
    </subcellularLocation>
</comment>